<dbReference type="CDD" id="cd03386">
    <property type="entry name" value="PAP2_Aur1_like"/>
    <property type="match status" value="1"/>
</dbReference>
<organism evidence="8 9">
    <name type="scientific">Nocardioides guangzhouensis</name>
    <dbReference type="NCBI Taxonomy" id="2497878"/>
    <lineage>
        <taxon>Bacteria</taxon>
        <taxon>Bacillati</taxon>
        <taxon>Actinomycetota</taxon>
        <taxon>Actinomycetes</taxon>
        <taxon>Propionibacteriales</taxon>
        <taxon>Nocardioidaceae</taxon>
        <taxon>Nocardioides</taxon>
    </lineage>
</organism>
<evidence type="ECO:0000256" key="2">
    <source>
        <dbReference type="ARBA" id="ARBA00022692"/>
    </source>
</evidence>
<evidence type="ECO:0000313" key="9">
    <source>
        <dbReference type="Proteomes" id="UP000295198"/>
    </source>
</evidence>
<feature type="region of interest" description="Disordered" evidence="5">
    <location>
        <begin position="265"/>
        <end position="285"/>
    </location>
</feature>
<dbReference type="OrthoDB" id="5241565at2"/>
<gene>
    <name evidence="8" type="ORF">EKO23_11050</name>
</gene>
<dbReference type="InterPro" id="IPR026841">
    <property type="entry name" value="Aur1/Ipt1"/>
</dbReference>
<dbReference type="PANTHER" id="PTHR31310">
    <property type="match status" value="1"/>
</dbReference>
<dbReference type="AlphaFoldDB" id="A0A4Q4ZF15"/>
<feature type="transmembrane region" description="Helical" evidence="6">
    <location>
        <begin position="94"/>
        <end position="112"/>
    </location>
</feature>
<feature type="region of interest" description="Disordered" evidence="5">
    <location>
        <begin position="1"/>
        <end position="20"/>
    </location>
</feature>
<protein>
    <submittedName>
        <fullName evidence="8">Phosphatase PAP2 family protein</fullName>
    </submittedName>
</protein>
<keyword evidence="3 6" id="KW-1133">Transmembrane helix</keyword>
<comment type="subcellular location">
    <subcellularLocation>
        <location evidence="1">Membrane</location>
        <topology evidence="1">Multi-pass membrane protein</topology>
    </subcellularLocation>
</comment>
<keyword evidence="2 6" id="KW-0812">Transmembrane</keyword>
<dbReference type="PANTHER" id="PTHR31310:SF7">
    <property type="entry name" value="PA-PHOSPHATASE RELATED-FAMILY PROTEIN DDB_G0268928"/>
    <property type="match status" value="1"/>
</dbReference>
<dbReference type="Proteomes" id="UP000295198">
    <property type="component" value="Unassembled WGS sequence"/>
</dbReference>
<proteinExistence type="predicted"/>
<dbReference type="RefSeq" id="WP_134717184.1">
    <property type="nucleotide sequence ID" value="NZ_SDKM01000014.1"/>
</dbReference>
<feature type="transmembrane region" description="Helical" evidence="6">
    <location>
        <begin position="193"/>
        <end position="210"/>
    </location>
</feature>
<comment type="caution">
    <text evidence="8">The sequence shown here is derived from an EMBL/GenBank/DDBJ whole genome shotgun (WGS) entry which is preliminary data.</text>
</comment>
<keyword evidence="4 6" id="KW-0472">Membrane</keyword>
<evidence type="ECO:0000256" key="6">
    <source>
        <dbReference type="SAM" id="Phobius"/>
    </source>
</evidence>
<keyword evidence="9" id="KW-1185">Reference proteome</keyword>
<feature type="domain" description="Inositolphosphotransferase Aur1/Ipt1" evidence="7">
    <location>
        <begin position="63"/>
        <end position="248"/>
    </location>
</feature>
<evidence type="ECO:0000256" key="5">
    <source>
        <dbReference type="SAM" id="MobiDB-lite"/>
    </source>
</evidence>
<name>A0A4Q4ZF15_9ACTN</name>
<evidence type="ECO:0000256" key="4">
    <source>
        <dbReference type="ARBA" id="ARBA00023136"/>
    </source>
</evidence>
<reference evidence="8 9" key="1">
    <citation type="submission" date="2019-01" db="EMBL/GenBank/DDBJ databases">
        <title>Nocardioides guangzhouensis sp. nov., an actinobacterium isolated from soil.</title>
        <authorList>
            <person name="Fu Y."/>
            <person name="Cai Y."/>
            <person name="Lin Z."/>
            <person name="Chen P."/>
        </authorList>
    </citation>
    <scope>NUCLEOTIDE SEQUENCE [LARGE SCALE GENOMIC DNA]</scope>
    <source>
        <strain evidence="8 9">130</strain>
    </source>
</reference>
<sequence>MTAIDLPPRASVPPRGGRGRSRAARIRTGLVEVALVLALYVAYSCSRLLASTDLGAAKSRAHGLMTLEQDLFLDWEGALNRLFSHVPLLGIGGSYYYATAHYVVTAVVLLWLHHRGRAAYVPARNGLIVATVLGLIGYLLFPTAPPRLSGFGHIDVLKEYAAAGWWGGSASAPRGFGQYTNELAAMPSLHAGWALWVLLALTAAGAPLLWRQLAMAHVLVTAVVVVGTGNHWVLDVVVGWLVVLAGWWVSTRLPARLAGRFPGSSRLRRSVGRAPAPESVQARRS</sequence>
<feature type="transmembrane region" description="Helical" evidence="6">
    <location>
        <begin position="124"/>
        <end position="141"/>
    </location>
</feature>
<evidence type="ECO:0000256" key="1">
    <source>
        <dbReference type="ARBA" id="ARBA00004141"/>
    </source>
</evidence>
<evidence type="ECO:0000259" key="7">
    <source>
        <dbReference type="Pfam" id="PF14378"/>
    </source>
</evidence>
<evidence type="ECO:0000256" key="3">
    <source>
        <dbReference type="ARBA" id="ARBA00022989"/>
    </source>
</evidence>
<dbReference type="EMBL" id="SDKM01000014">
    <property type="protein sequence ID" value="RYP85844.1"/>
    <property type="molecule type" value="Genomic_DNA"/>
</dbReference>
<feature type="transmembrane region" description="Helical" evidence="6">
    <location>
        <begin position="240"/>
        <end position="259"/>
    </location>
</feature>
<dbReference type="Pfam" id="PF14378">
    <property type="entry name" value="PAP2_3"/>
    <property type="match status" value="1"/>
</dbReference>
<feature type="transmembrane region" description="Helical" evidence="6">
    <location>
        <begin position="24"/>
        <end position="43"/>
    </location>
</feature>
<dbReference type="GO" id="GO:0016020">
    <property type="term" value="C:membrane"/>
    <property type="evidence" value="ECO:0007669"/>
    <property type="project" value="UniProtKB-SubCell"/>
</dbReference>
<accession>A0A4Q4ZF15</accession>
<evidence type="ECO:0000313" key="8">
    <source>
        <dbReference type="EMBL" id="RYP85844.1"/>
    </source>
</evidence>
<dbReference type="InterPro" id="IPR052185">
    <property type="entry name" value="IPC_Synthase-Related"/>
</dbReference>